<evidence type="ECO:0000259" key="2">
    <source>
        <dbReference type="Pfam" id="PF24800"/>
    </source>
</evidence>
<name>A0A9W9IG46_9EURO</name>
<evidence type="ECO:0000256" key="1">
    <source>
        <dbReference type="SAM" id="Phobius"/>
    </source>
</evidence>
<protein>
    <recommendedName>
        <fullName evidence="2">DUF7702 domain-containing protein</fullName>
    </recommendedName>
</protein>
<proteinExistence type="predicted"/>
<dbReference type="PANTHER" id="PTHR42109">
    <property type="entry name" value="UNPLACED GENOMIC SCAFFOLD UM_SCAF_CONTIG_1.265, WHOLE GENOME SHOTGUN SEQUENCE"/>
    <property type="match status" value="1"/>
</dbReference>
<feature type="domain" description="DUF7702" evidence="2">
    <location>
        <begin position="21"/>
        <end position="256"/>
    </location>
</feature>
<dbReference type="Proteomes" id="UP001149163">
    <property type="component" value="Unassembled WGS sequence"/>
</dbReference>
<dbReference type="GeneID" id="81422169"/>
<dbReference type="Pfam" id="PF24800">
    <property type="entry name" value="DUF7702"/>
    <property type="match status" value="1"/>
</dbReference>
<feature type="transmembrane region" description="Helical" evidence="1">
    <location>
        <begin position="201"/>
        <end position="222"/>
    </location>
</feature>
<dbReference type="AlphaFoldDB" id="A0A9W9IG46"/>
<reference evidence="3" key="1">
    <citation type="submission" date="2022-11" db="EMBL/GenBank/DDBJ databases">
        <authorList>
            <person name="Petersen C."/>
        </authorList>
    </citation>
    <scope>NUCLEOTIDE SEQUENCE</scope>
    <source>
        <strain evidence="3">IBT 26290</strain>
    </source>
</reference>
<keyword evidence="1" id="KW-0472">Membrane</keyword>
<keyword evidence="4" id="KW-1185">Reference proteome</keyword>
<feature type="transmembrane region" description="Helical" evidence="1">
    <location>
        <begin position="60"/>
        <end position="78"/>
    </location>
</feature>
<dbReference type="RefSeq" id="XP_056546599.1">
    <property type="nucleotide sequence ID" value="XM_056682993.1"/>
</dbReference>
<evidence type="ECO:0000313" key="4">
    <source>
        <dbReference type="Proteomes" id="UP001149163"/>
    </source>
</evidence>
<dbReference type="EMBL" id="JAPQKN010000001">
    <property type="protein sequence ID" value="KAJ5174991.1"/>
    <property type="molecule type" value="Genomic_DNA"/>
</dbReference>
<dbReference type="PANTHER" id="PTHR42109:SF2">
    <property type="entry name" value="INTEGRAL MEMBRANE PROTEIN"/>
    <property type="match status" value="1"/>
</dbReference>
<keyword evidence="1" id="KW-0812">Transmembrane</keyword>
<keyword evidence="1" id="KW-1133">Transmembrane helix</keyword>
<accession>A0A9W9IG46</accession>
<dbReference type="OrthoDB" id="2560628at2759"/>
<dbReference type="InterPro" id="IPR056119">
    <property type="entry name" value="DUF7702"/>
</dbReference>
<organism evidence="3 4">
    <name type="scientific">Penicillium canariense</name>
    <dbReference type="NCBI Taxonomy" id="189055"/>
    <lineage>
        <taxon>Eukaryota</taxon>
        <taxon>Fungi</taxon>
        <taxon>Dikarya</taxon>
        <taxon>Ascomycota</taxon>
        <taxon>Pezizomycotina</taxon>
        <taxon>Eurotiomycetes</taxon>
        <taxon>Eurotiomycetidae</taxon>
        <taxon>Eurotiales</taxon>
        <taxon>Aspergillaceae</taxon>
        <taxon>Penicillium</taxon>
    </lineage>
</organism>
<feature type="transmembrane region" description="Helical" evidence="1">
    <location>
        <begin position="20"/>
        <end position="40"/>
    </location>
</feature>
<feature type="transmembrane region" description="Helical" evidence="1">
    <location>
        <begin position="234"/>
        <end position="256"/>
    </location>
</feature>
<reference evidence="3" key="2">
    <citation type="journal article" date="2023" name="IMA Fungus">
        <title>Comparative genomic study of the Penicillium genus elucidates a diverse pangenome and 15 lateral gene transfer events.</title>
        <authorList>
            <person name="Petersen C."/>
            <person name="Sorensen T."/>
            <person name="Nielsen M.R."/>
            <person name="Sondergaard T.E."/>
            <person name="Sorensen J.L."/>
            <person name="Fitzpatrick D.A."/>
            <person name="Frisvad J.C."/>
            <person name="Nielsen K.L."/>
        </authorList>
    </citation>
    <scope>NUCLEOTIDE SEQUENCE</scope>
    <source>
        <strain evidence="3">IBT 26290</strain>
    </source>
</reference>
<feature type="transmembrane region" description="Helical" evidence="1">
    <location>
        <begin position="98"/>
        <end position="117"/>
    </location>
</feature>
<comment type="caution">
    <text evidence="3">The sequence shown here is derived from an EMBL/GenBank/DDBJ whole genome shotgun (WGS) entry which is preliminary data.</text>
</comment>
<feature type="transmembrane region" description="Helical" evidence="1">
    <location>
        <begin position="138"/>
        <end position="161"/>
    </location>
</feature>
<feature type="transmembrane region" description="Helical" evidence="1">
    <location>
        <begin position="167"/>
        <end position="189"/>
    </location>
</feature>
<gene>
    <name evidence="3" type="ORF">N7482_000868</name>
</gene>
<evidence type="ECO:0000313" key="3">
    <source>
        <dbReference type="EMBL" id="KAJ5174991.1"/>
    </source>
</evidence>
<sequence>MSSSHLLSRATEDSISAGKRNIAIAEVVIFSLIQIVQVSLRYMQEWRYWHHRKRKSPVRCVLYSWFSMVGLLSQIRIASSAMILSTSTPNESILTAELSMQSVGLSPLLFEVSLVLLRCGEAGEFGPGNSKYTKAMRVLLHGFRFPIAVAIVLAVVGGIIKMHALEVAGSIVFIVTFVFVCGLIAWLAVKSRTTLTLAGHHGILLILCALPFLLVRVIYFLLLEYGPVKFNPGYGDVGILAGMGLLMEVFVVSLLVTARTVAEPIFGPADIKHVVSHDEERTGN</sequence>